<dbReference type="InterPro" id="IPR036514">
    <property type="entry name" value="SGNH_hydro_sf"/>
</dbReference>
<keyword evidence="3" id="KW-0378">Hydrolase</keyword>
<protein>
    <submittedName>
        <fullName evidence="3">GDSL-like Lipase/Acylhydrolase</fullName>
    </submittedName>
</protein>
<accession>A0A6N3BWU6</accession>
<name>A0A6N3BWU6_9BACT</name>
<gene>
    <name evidence="3" type="ORF">PCLFYP37_01834</name>
</gene>
<feature type="domain" description="SGNH hydrolase-type esterase" evidence="2">
    <location>
        <begin position="253"/>
        <end position="405"/>
    </location>
</feature>
<evidence type="ECO:0000259" key="2">
    <source>
        <dbReference type="Pfam" id="PF13472"/>
    </source>
</evidence>
<dbReference type="GO" id="GO:0016788">
    <property type="term" value="F:hydrolase activity, acting on ester bonds"/>
    <property type="evidence" value="ECO:0007669"/>
    <property type="project" value="UniProtKB-ARBA"/>
</dbReference>
<organism evidence="3">
    <name type="scientific">Paraprevotella clara</name>
    <dbReference type="NCBI Taxonomy" id="454154"/>
    <lineage>
        <taxon>Bacteria</taxon>
        <taxon>Pseudomonadati</taxon>
        <taxon>Bacteroidota</taxon>
        <taxon>Bacteroidia</taxon>
        <taxon>Bacteroidales</taxon>
        <taxon>Prevotellaceae</taxon>
        <taxon>Paraprevotella</taxon>
    </lineage>
</organism>
<dbReference type="Gene3D" id="2.60.120.1360">
    <property type="match status" value="1"/>
</dbReference>
<dbReference type="EMBL" id="CACRUT010000013">
    <property type="protein sequence ID" value="VYU07158.1"/>
    <property type="molecule type" value="Genomic_DNA"/>
</dbReference>
<dbReference type="PANTHER" id="PTHR30383">
    <property type="entry name" value="THIOESTERASE 1/PROTEASE 1/LYSOPHOSPHOLIPASE L1"/>
    <property type="match status" value="1"/>
</dbReference>
<dbReference type="PANTHER" id="PTHR30383:SF29">
    <property type="entry name" value="SGNH HYDROLASE-TYPE ESTERASE DOMAIN-CONTAINING PROTEIN"/>
    <property type="match status" value="1"/>
</dbReference>
<dbReference type="PROSITE" id="PS51257">
    <property type="entry name" value="PROKAR_LIPOPROTEIN"/>
    <property type="match status" value="1"/>
</dbReference>
<evidence type="ECO:0000256" key="1">
    <source>
        <dbReference type="SAM" id="SignalP"/>
    </source>
</evidence>
<dbReference type="InterPro" id="IPR013830">
    <property type="entry name" value="SGNH_hydro"/>
</dbReference>
<feature type="signal peptide" evidence="1">
    <location>
        <begin position="1"/>
        <end position="22"/>
    </location>
</feature>
<dbReference type="AlphaFoldDB" id="A0A6N3BWU6"/>
<dbReference type="InterPro" id="IPR051532">
    <property type="entry name" value="Ester_Hydrolysis_Enzymes"/>
</dbReference>
<dbReference type="RefSeq" id="WP_412441634.1">
    <property type="nucleotide sequence ID" value="NZ_CACRUT010000013.1"/>
</dbReference>
<dbReference type="Gene3D" id="3.40.50.1110">
    <property type="entry name" value="SGNH hydrolase"/>
    <property type="match status" value="1"/>
</dbReference>
<feature type="chain" id="PRO_5026733995" evidence="1">
    <location>
        <begin position="23"/>
        <end position="425"/>
    </location>
</feature>
<proteinExistence type="predicted"/>
<sequence length="425" mass="47309">MKKYRILSGLLAAFALLVGCHAHEKNDSVRREAALRPLPDYPFIRYGDNTLQFPSGRADFDTLYHKMDSLLSTGKGKINILHIGGSHVQAGYLSHRLRMNFSTLGDSVMTARGVVFPFRILRTNAPQNYRIGFTGTWESCRCIKPNGTDTLGLTGAAVSTGDPSASLMLRLNPSDTSAWHFTRLRILGYANDTTAYPYAIHRGDTLLPQHDTATHSFLIHYPEACDTADIRIHTGESGRFTLTGILPENDRDGLVYHAVGINGADVPAWLRCRHLPEDLKLIRPDLAIFGIGINDANVPPQKFDPEQFKAHYRELIALFKSANPHCALLFVTNNDCLLNLGRRHGKRTNPNTARVAKAFKELAAETGGAVWDQYHIMGGSRSSALWRGKRLMRPDRIHFTAEGYHLIGDMLYNAIITDYLQADGN</sequence>
<dbReference type="SUPFAM" id="SSF52266">
    <property type="entry name" value="SGNH hydrolase"/>
    <property type="match status" value="1"/>
</dbReference>
<evidence type="ECO:0000313" key="3">
    <source>
        <dbReference type="EMBL" id="VYU07158.1"/>
    </source>
</evidence>
<reference evidence="3" key="1">
    <citation type="submission" date="2019-11" db="EMBL/GenBank/DDBJ databases">
        <authorList>
            <person name="Feng L."/>
        </authorList>
    </citation>
    <scope>NUCLEOTIDE SEQUENCE</scope>
    <source>
        <strain evidence="3">PclaraLFYP37</strain>
    </source>
</reference>
<keyword evidence="1" id="KW-0732">Signal</keyword>
<dbReference type="Pfam" id="PF13472">
    <property type="entry name" value="Lipase_GDSL_2"/>
    <property type="match status" value="1"/>
</dbReference>